<dbReference type="PANTHER" id="PTHR46517:SF1">
    <property type="entry name" value="FRUCTOSE-2,6-BISPHOSPHATASE TIGAR"/>
    <property type="match status" value="1"/>
</dbReference>
<comment type="caution">
    <text evidence="2">The sequence shown here is derived from an EMBL/GenBank/DDBJ whole genome shotgun (WGS) entry which is preliminary data.</text>
</comment>
<dbReference type="EC" id="3.1.3.73" evidence="2"/>
<dbReference type="SUPFAM" id="SSF53254">
    <property type="entry name" value="Phosphoglycerate mutase-like"/>
    <property type="match status" value="1"/>
</dbReference>
<sequence>MKKTFYLMRHGQTLFNLRRKIQGACDSPLTELGIKQAQVAGEYFKDIHLDHAYSSTSERCCDTLEIVTDNSIPYTRLKGLKEMNFGIFEGESEDLNPKNKEVFGTFFLDYGGES</sequence>
<dbReference type="PANTHER" id="PTHR46517">
    <property type="entry name" value="FRUCTOSE-2,6-BISPHOSPHATASE TIGAR"/>
    <property type="match status" value="1"/>
</dbReference>
<dbReference type="Pfam" id="PF00300">
    <property type="entry name" value="His_Phos_1"/>
    <property type="match status" value="1"/>
</dbReference>
<dbReference type="Gene3D" id="3.40.50.1240">
    <property type="entry name" value="Phosphoglycerate mutase-like"/>
    <property type="match status" value="1"/>
</dbReference>
<name>A0ABY6ST91_9CLOT</name>
<dbReference type="SMART" id="SM00855">
    <property type="entry name" value="PGAM"/>
    <property type="match status" value="1"/>
</dbReference>
<dbReference type="PROSITE" id="PS00175">
    <property type="entry name" value="PG_MUTASE"/>
    <property type="match status" value="1"/>
</dbReference>
<dbReference type="GO" id="GO:0043755">
    <property type="term" value="F:alpha-ribazole phosphatase activity"/>
    <property type="evidence" value="ECO:0007669"/>
    <property type="project" value="UniProtKB-EC"/>
</dbReference>
<dbReference type="InterPro" id="IPR001345">
    <property type="entry name" value="PG/BPGM_mutase_AS"/>
</dbReference>
<dbReference type="InterPro" id="IPR051695">
    <property type="entry name" value="Phosphoglycerate_Mutase"/>
</dbReference>
<keyword evidence="1 2" id="KW-0378">Hydrolase</keyword>
<dbReference type="GO" id="GO:0016853">
    <property type="term" value="F:isomerase activity"/>
    <property type="evidence" value="ECO:0007669"/>
    <property type="project" value="UniProtKB-KW"/>
</dbReference>
<accession>A0ABY6ST91</accession>
<gene>
    <name evidence="2" type="primary">cobC_1</name>
    <name evidence="2" type="ORF">NCTC10913_02145</name>
</gene>
<organism evidence="2 3">
    <name type="scientific">Clostridium carnis</name>
    <dbReference type="NCBI Taxonomy" id="1530"/>
    <lineage>
        <taxon>Bacteria</taxon>
        <taxon>Bacillati</taxon>
        <taxon>Bacillota</taxon>
        <taxon>Clostridia</taxon>
        <taxon>Eubacteriales</taxon>
        <taxon>Clostridiaceae</taxon>
        <taxon>Clostridium</taxon>
    </lineage>
</organism>
<evidence type="ECO:0000256" key="1">
    <source>
        <dbReference type="ARBA" id="ARBA00022801"/>
    </source>
</evidence>
<dbReference type="Proteomes" id="UP000277570">
    <property type="component" value="Unassembled WGS sequence"/>
</dbReference>
<evidence type="ECO:0000313" key="2">
    <source>
        <dbReference type="EMBL" id="VDG71801.1"/>
    </source>
</evidence>
<dbReference type="InterPro" id="IPR029033">
    <property type="entry name" value="His_PPase_superfam"/>
</dbReference>
<dbReference type="EMBL" id="UYIN01000008">
    <property type="protein sequence ID" value="VDG71801.1"/>
    <property type="molecule type" value="Genomic_DNA"/>
</dbReference>
<dbReference type="RefSeq" id="WP_125148652.1">
    <property type="nucleotide sequence ID" value="NZ_UYIN01000008.1"/>
</dbReference>
<evidence type="ECO:0000313" key="3">
    <source>
        <dbReference type="Proteomes" id="UP000277570"/>
    </source>
</evidence>
<dbReference type="CDD" id="cd07067">
    <property type="entry name" value="HP_PGM_like"/>
    <property type="match status" value="1"/>
</dbReference>
<keyword evidence="2" id="KW-0413">Isomerase</keyword>
<proteinExistence type="predicted"/>
<keyword evidence="3" id="KW-1185">Reference proteome</keyword>
<protein>
    <submittedName>
        <fullName evidence="2">Fructose-2,6-bisphosphatase</fullName>
        <ecNumber evidence="2">3.1.3.73</ecNumber>
        <ecNumber evidence="2">5.4.2.1</ecNumber>
    </submittedName>
</protein>
<dbReference type="InterPro" id="IPR013078">
    <property type="entry name" value="His_Pase_superF_clade-1"/>
</dbReference>
<dbReference type="EC" id="5.4.2.1" evidence="2"/>
<reference evidence="2 3" key="1">
    <citation type="submission" date="2018-11" db="EMBL/GenBank/DDBJ databases">
        <authorList>
            <consortium name="Pathogen Informatics"/>
        </authorList>
    </citation>
    <scope>NUCLEOTIDE SEQUENCE [LARGE SCALE GENOMIC DNA]</scope>
    <source>
        <strain evidence="2 3">NCTC10913</strain>
    </source>
</reference>